<name>A0ABT4WJ87_9FLAO</name>
<dbReference type="Pfam" id="PF07980">
    <property type="entry name" value="SusD_RagB"/>
    <property type="match status" value="1"/>
</dbReference>
<dbReference type="EMBL" id="JAMZNK010000050">
    <property type="protein sequence ID" value="MDA6072115.1"/>
    <property type="molecule type" value="Genomic_DNA"/>
</dbReference>
<evidence type="ECO:0000259" key="6">
    <source>
        <dbReference type="Pfam" id="PF07980"/>
    </source>
</evidence>
<gene>
    <name evidence="8" type="ORF">NJT12_21030</name>
</gene>
<dbReference type="SUPFAM" id="SSF48452">
    <property type="entry name" value="TPR-like"/>
    <property type="match status" value="1"/>
</dbReference>
<feature type="domain" description="SusD-like N-terminal" evidence="7">
    <location>
        <begin position="85"/>
        <end position="245"/>
    </location>
</feature>
<dbReference type="InterPro" id="IPR011990">
    <property type="entry name" value="TPR-like_helical_dom_sf"/>
</dbReference>
<evidence type="ECO:0000256" key="3">
    <source>
        <dbReference type="ARBA" id="ARBA00022729"/>
    </source>
</evidence>
<dbReference type="Gene3D" id="1.25.40.390">
    <property type="match status" value="1"/>
</dbReference>
<feature type="domain" description="RagB/SusD" evidence="6">
    <location>
        <begin position="327"/>
        <end position="485"/>
    </location>
</feature>
<comment type="similarity">
    <text evidence="2">Belongs to the SusD family.</text>
</comment>
<keyword evidence="9" id="KW-1185">Reference proteome</keyword>
<reference evidence="8 9" key="1">
    <citation type="journal article" date="2023" name="Chemosphere">
        <title>Whole genome analysis of Flavobacterium aziz-sancarii sp. nov., isolated from Ardley Island (Antarctica), revealed a rich resistome and bioremediation potential.</title>
        <authorList>
            <person name="Otur C."/>
            <person name="Okay S."/>
            <person name="Kurt-Kizildogan A."/>
        </authorList>
    </citation>
    <scope>NUCLEOTIDE SEQUENCE [LARGE SCALE GENOMIC DNA]</scope>
    <source>
        <strain evidence="8 9">AC</strain>
    </source>
</reference>
<keyword evidence="4" id="KW-0472">Membrane</keyword>
<evidence type="ECO:0000313" key="8">
    <source>
        <dbReference type="EMBL" id="MDA6072115.1"/>
    </source>
</evidence>
<comment type="caution">
    <text evidence="8">The sequence shown here is derived from an EMBL/GenBank/DDBJ whole genome shotgun (WGS) entry which is preliminary data.</text>
</comment>
<evidence type="ECO:0000256" key="4">
    <source>
        <dbReference type="ARBA" id="ARBA00023136"/>
    </source>
</evidence>
<evidence type="ECO:0000313" key="9">
    <source>
        <dbReference type="Proteomes" id="UP001212170"/>
    </source>
</evidence>
<dbReference type="Pfam" id="PF14322">
    <property type="entry name" value="SusD-like_3"/>
    <property type="match status" value="1"/>
</dbReference>
<dbReference type="Proteomes" id="UP001212170">
    <property type="component" value="Unassembled WGS sequence"/>
</dbReference>
<dbReference type="RefSeq" id="WP_271338026.1">
    <property type="nucleotide sequence ID" value="NZ_JAMZNK010000050.1"/>
</dbReference>
<evidence type="ECO:0000256" key="5">
    <source>
        <dbReference type="ARBA" id="ARBA00023237"/>
    </source>
</evidence>
<evidence type="ECO:0000256" key="1">
    <source>
        <dbReference type="ARBA" id="ARBA00004442"/>
    </source>
</evidence>
<organism evidence="8 9">
    <name type="scientific">Flavobacterium azizsancarii</name>
    <dbReference type="NCBI Taxonomy" id="2961580"/>
    <lineage>
        <taxon>Bacteria</taxon>
        <taxon>Pseudomonadati</taxon>
        <taxon>Bacteroidota</taxon>
        <taxon>Flavobacteriia</taxon>
        <taxon>Flavobacteriales</taxon>
        <taxon>Flavobacteriaceae</taxon>
        <taxon>Flavobacterium</taxon>
    </lineage>
</organism>
<dbReference type="InterPro" id="IPR033985">
    <property type="entry name" value="SusD-like_N"/>
</dbReference>
<protein>
    <submittedName>
        <fullName evidence="8">RagB/SusD family nutrient uptake outer membrane protein</fullName>
    </submittedName>
</protein>
<evidence type="ECO:0000259" key="7">
    <source>
        <dbReference type="Pfam" id="PF14322"/>
    </source>
</evidence>
<keyword evidence="5" id="KW-0998">Cell outer membrane</keyword>
<keyword evidence="3" id="KW-0732">Signal</keyword>
<dbReference type="CDD" id="cd08977">
    <property type="entry name" value="SusD"/>
    <property type="match status" value="1"/>
</dbReference>
<sequence length="516" mass="57366">MKNTYITAIMISLLTLTSCQDELTTEPIGAITLDQANSKPTLASVESSVTSSYDMLSNKLNQLADWDWNGGLVFQNDIIIDDVASDDMEKKWSPDGDQPWIDEINNFTFTSTNGGPNGLWKYAYEGIKRTNIALNFLLNPDIESITGITTQRKNQLIGEAYFLRSYYYFSLVTNFGDVPLILAPIKTYQEAFDKAVRAPKETVWSQIKTDLEAAKTLLPNAKYSSGTEKWRVSKGAVIALLAKTALYNKDWAGVTTLVSELETTGFYSLDANYFDNFSMNTEYTDNEVIFSYNHIKQADPRKGNGICAPLGWGFFAPSTNFLASFEPNDPRKLYTVNAPEQWINKLLGTTNGGNKGDDDAPNNKVFIRYADVLLWKAEALNETNDYPGAISIINQIRARARNTVTTVTIRVQDPAFPADPNKTITVTTVGPPPPGGTLIDRPNSSDKATVKGWLISERRAELGFESHRMSDLKRWGIAKEVMTANGKVFLDKHMLYPIPQSEIDASAGLLKQNPGY</sequence>
<accession>A0ABT4WJ87</accession>
<comment type="subcellular location">
    <subcellularLocation>
        <location evidence="1">Cell outer membrane</location>
    </subcellularLocation>
</comment>
<dbReference type="InterPro" id="IPR012944">
    <property type="entry name" value="SusD_RagB_dom"/>
</dbReference>
<dbReference type="PROSITE" id="PS51257">
    <property type="entry name" value="PROKAR_LIPOPROTEIN"/>
    <property type="match status" value="1"/>
</dbReference>
<evidence type="ECO:0000256" key="2">
    <source>
        <dbReference type="ARBA" id="ARBA00006275"/>
    </source>
</evidence>
<proteinExistence type="inferred from homology"/>